<evidence type="ECO:0000256" key="1">
    <source>
        <dbReference type="ARBA" id="ARBA00023015"/>
    </source>
</evidence>
<evidence type="ECO:0000313" key="5">
    <source>
        <dbReference type="EMBL" id="KAK9734213.1"/>
    </source>
</evidence>
<organism evidence="5 6">
    <name type="scientific">Saponaria officinalis</name>
    <name type="common">Common soapwort</name>
    <name type="synonym">Lychnis saponaria</name>
    <dbReference type="NCBI Taxonomy" id="3572"/>
    <lineage>
        <taxon>Eukaryota</taxon>
        <taxon>Viridiplantae</taxon>
        <taxon>Streptophyta</taxon>
        <taxon>Embryophyta</taxon>
        <taxon>Tracheophyta</taxon>
        <taxon>Spermatophyta</taxon>
        <taxon>Magnoliopsida</taxon>
        <taxon>eudicotyledons</taxon>
        <taxon>Gunneridae</taxon>
        <taxon>Pentapetalae</taxon>
        <taxon>Caryophyllales</taxon>
        <taxon>Caryophyllaceae</taxon>
        <taxon>Caryophylleae</taxon>
        <taxon>Saponaria</taxon>
    </lineage>
</organism>
<dbReference type="PANTHER" id="PTHR45926">
    <property type="entry name" value="OSJNBA0053K19.4 PROTEIN"/>
    <property type="match status" value="1"/>
</dbReference>
<feature type="region of interest" description="Disordered" evidence="3">
    <location>
        <begin position="27"/>
        <end position="47"/>
    </location>
</feature>
<comment type="caution">
    <text evidence="5">The sequence shown here is derived from an EMBL/GenBank/DDBJ whole genome shotgun (WGS) entry which is preliminary data.</text>
</comment>
<dbReference type="AlphaFoldDB" id="A0AAW1LM90"/>
<dbReference type="InterPro" id="IPR038336">
    <property type="entry name" value="NET_sf"/>
</dbReference>
<evidence type="ECO:0000313" key="6">
    <source>
        <dbReference type="Proteomes" id="UP001443914"/>
    </source>
</evidence>
<dbReference type="Gene3D" id="1.20.1270.220">
    <property type="match status" value="1"/>
</dbReference>
<keyword evidence="6" id="KW-1185">Reference proteome</keyword>
<dbReference type="Pfam" id="PF17035">
    <property type="entry name" value="BET"/>
    <property type="match status" value="1"/>
</dbReference>
<sequence length="293" mass="33144">MEEEANIIGPDLFGFYKREIIDHLTLDDDFPPSNSNSTPKSAIDASSPKKLLKHANTLLRNSSDSNSLFSNSLEDAVPVFKRDLLKASLRQSVGALTHEVDEMIDPVIRIRHVLACLKSKMNRSLDGEALVVGELNSTSLPCKKQKMWSLYDKENMLDEQSGDDVTETAEDDEDLKLLLRSKISMVEEIMTKQSNEHYATLNHMELQLEELLGAVASKCRLMTSEEKLQLQTFIQELPTRNLDRVVEIIRLAKSSDTSPGDEIVVDLEEQDNATLWRLYFYTRAVENARKLSA</sequence>
<evidence type="ECO:0000256" key="2">
    <source>
        <dbReference type="ARBA" id="ARBA00023163"/>
    </source>
</evidence>
<dbReference type="PROSITE" id="PS51525">
    <property type="entry name" value="NET"/>
    <property type="match status" value="1"/>
</dbReference>
<keyword evidence="1" id="KW-0805">Transcription regulation</keyword>
<dbReference type="InterPro" id="IPR027353">
    <property type="entry name" value="NET_dom"/>
</dbReference>
<evidence type="ECO:0000256" key="3">
    <source>
        <dbReference type="SAM" id="MobiDB-lite"/>
    </source>
</evidence>
<protein>
    <recommendedName>
        <fullName evidence="4">NET domain-containing protein</fullName>
    </recommendedName>
</protein>
<proteinExistence type="predicted"/>
<evidence type="ECO:0000259" key="4">
    <source>
        <dbReference type="PROSITE" id="PS51525"/>
    </source>
</evidence>
<name>A0AAW1LM90_SAPOF</name>
<reference evidence="5" key="1">
    <citation type="submission" date="2024-03" db="EMBL/GenBank/DDBJ databases">
        <title>WGS assembly of Saponaria officinalis var. Norfolk2.</title>
        <authorList>
            <person name="Jenkins J."/>
            <person name="Shu S."/>
            <person name="Grimwood J."/>
            <person name="Barry K."/>
            <person name="Goodstein D."/>
            <person name="Schmutz J."/>
            <person name="Leebens-Mack J."/>
            <person name="Osbourn A."/>
        </authorList>
    </citation>
    <scope>NUCLEOTIDE SEQUENCE [LARGE SCALE GENOMIC DNA]</scope>
    <source>
        <strain evidence="5">JIC</strain>
    </source>
</reference>
<dbReference type="EMBL" id="JBDFQZ010000004">
    <property type="protein sequence ID" value="KAK9734213.1"/>
    <property type="molecule type" value="Genomic_DNA"/>
</dbReference>
<accession>A0AAW1LM90</accession>
<keyword evidence="2" id="KW-0804">Transcription</keyword>
<gene>
    <name evidence="5" type="ORF">RND81_04G123200</name>
</gene>
<feature type="domain" description="NET" evidence="4">
    <location>
        <begin position="212"/>
        <end position="293"/>
    </location>
</feature>
<dbReference type="Proteomes" id="UP001443914">
    <property type="component" value="Unassembled WGS sequence"/>
</dbReference>